<dbReference type="RefSeq" id="WP_092075489.1">
    <property type="nucleotide sequence ID" value="NZ_FOYI01000001.1"/>
</dbReference>
<dbReference type="AlphaFoldDB" id="A0A1I6CND7"/>
<dbReference type="Pfam" id="PF13464">
    <property type="entry name" value="RodZ_C"/>
    <property type="match status" value="1"/>
</dbReference>
<dbReference type="InterPro" id="IPR025194">
    <property type="entry name" value="RodZ-like_C"/>
</dbReference>
<keyword evidence="1" id="KW-0175">Coiled coil</keyword>
<dbReference type="PANTHER" id="PTHR34475">
    <property type="match status" value="1"/>
</dbReference>
<gene>
    <name evidence="5" type="ORF">SAMN04515673_10176</name>
</gene>
<dbReference type="InterPro" id="IPR050400">
    <property type="entry name" value="Bact_Cytoskel_RodZ"/>
</dbReference>
<dbReference type="STRING" id="871652.SAMN04515673_10176"/>
<evidence type="ECO:0000259" key="4">
    <source>
        <dbReference type="Pfam" id="PF13464"/>
    </source>
</evidence>
<evidence type="ECO:0000256" key="2">
    <source>
        <dbReference type="SAM" id="MobiDB-lite"/>
    </source>
</evidence>
<feature type="region of interest" description="Disordered" evidence="2">
    <location>
        <begin position="108"/>
        <end position="127"/>
    </location>
</feature>
<evidence type="ECO:0000313" key="6">
    <source>
        <dbReference type="Proteomes" id="UP000199302"/>
    </source>
</evidence>
<dbReference type="GO" id="GO:0003677">
    <property type="term" value="F:DNA binding"/>
    <property type="evidence" value="ECO:0007669"/>
    <property type="project" value="InterPro"/>
</dbReference>
<accession>A0A1I6CND7</accession>
<dbReference type="InterPro" id="IPR010982">
    <property type="entry name" value="Lambda_DNA-bd_dom_sf"/>
</dbReference>
<evidence type="ECO:0000256" key="1">
    <source>
        <dbReference type="SAM" id="Coils"/>
    </source>
</evidence>
<dbReference type="PANTHER" id="PTHR34475:SF1">
    <property type="entry name" value="CYTOSKELETON PROTEIN RODZ"/>
    <property type="match status" value="1"/>
</dbReference>
<keyword evidence="3" id="KW-0472">Membrane</keyword>
<organism evidence="5 6">
    <name type="scientific">Poseidonocella sedimentorum</name>
    <dbReference type="NCBI Taxonomy" id="871652"/>
    <lineage>
        <taxon>Bacteria</taxon>
        <taxon>Pseudomonadati</taxon>
        <taxon>Pseudomonadota</taxon>
        <taxon>Alphaproteobacteria</taxon>
        <taxon>Rhodobacterales</taxon>
        <taxon>Roseobacteraceae</taxon>
        <taxon>Poseidonocella</taxon>
    </lineage>
</organism>
<protein>
    <submittedName>
        <fullName evidence="5">Protein RodZ, contains Xre-like HTH and DUF4115 domains</fullName>
    </submittedName>
</protein>
<keyword evidence="3" id="KW-0812">Transmembrane</keyword>
<dbReference type="Proteomes" id="UP000199302">
    <property type="component" value="Unassembled WGS sequence"/>
</dbReference>
<name>A0A1I6CND7_9RHOB</name>
<keyword evidence="6" id="KW-1185">Reference proteome</keyword>
<evidence type="ECO:0000256" key="3">
    <source>
        <dbReference type="SAM" id="Phobius"/>
    </source>
</evidence>
<dbReference type="EMBL" id="FOYI01000001">
    <property type="protein sequence ID" value="SFQ94679.1"/>
    <property type="molecule type" value="Genomic_DNA"/>
</dbReference>
<proteinExistence type="predicted"/>
<evidence type="ECO:0000313" key="5">
    <source>
        <dbReference type="EMBL" id="SFQ94679.1"/>
    </source>
</evidence>
<keyword evidence="3" id="KW-1133">Transmembrane helix</keyword>
<dbReference type="OrthoDB" id="9790252at2"/>
<feature type="domain" description="Cytoskeleton protein RodZ-like C-terminal" evidence="4">
    <location>
        <begin position="314"/>
        <end position="382"/>
    </location>
</feature>
<dbReference type="Gene3D" id="1.10.260.40">
    <property type="entry name" value="lambda repressor-like DNA-binding domains"/>
    <property type="match status" value="1"/>
</dbReference>
<feature type="coiled-coil region" evidence="1">
    <location>
        <begin position="260"/>
        <end position="287"/>
    </location>
</feature>
<reference evidence="5 6" key="1">
    <citation type="submission" date="2016-10" db="EMBL/GenBank/DDBJ databases">
        <authorList>
            <person name="de Groot N.N."/>
        </authorList>
    </citation>
    <scope>NUCLEOTIDE SEQUENCE [LARGE SCALE GENOMIC DNA]</scope>
    <source>
        <strain evidence="6">KMM 9023,NRIC 0796,JCM 17311,KCTC 23692</strain>
    </source>
</reference>
<sequence length="418" mass="44039">MILRRGTETPLEEPSTPKGFDDFDLRLGDSMRGERATLGKSLLDVQRELKIKAAYIAAIENSDPSAFDTPGFIAGYVRSYARYLGMDAEKVFQQFCEESGFSVAHGMAPEASSRRAGPDGTRAPRRQVAQRDVFTAPSTPFTPQEDRFLSGIAPGAVGSSLALVAVIGLLGFGGWTVLKEVQRVRIAPVDQAPVVVSDLDPLTPARAPSAQSAADGVARAEAPTLDALDRLYRPQALDVPVLVKRDAPISTLNPNEHGAFADMAIAADAAERAAEAAEAETLELAAMLDGIGAQVAGQSPGPQVLAETPPDVVLLAVRPVWVRVRAVDGSVIFEKILDAGEEFILPQTEEAPTLRAGNSGSLFFKVAGEVYGPAGAGTSVAKNVALSVEALRESYQVADLSADPALEQFTTVAEAGTD</sequence>
<dbReference type="Pfam" id="PF13413">
    <property type="entry name" value="HTH_25"/>
    <property type="match status" value="1"/>
</dbReference>
<feature type="transmembrane region" description="Helical" evidence="3">
    <location>
        <begin position="156"/>
        <end position="178"/>
    </location>
</feature>